<reference evidence="1 2" key="1">
    <citation type="journal article" date="2016" name="Nat. Commun.">
        <title>Ectomycorrhizal ecology is imprinted in the genome of the dominant symbiotic fungus Cenococcum geophilum.</title>
        <authorList>
            <consortium name="DOE Joint Genome Institute"/>
            <person name="Peter M."/>
            <person name="Kohler A."/>
            <person name="Ohm R.A."/>
            <person name="Kuo A."/>
            <person name="Krutzmann J."/>
            <person name="Morin E."/>
            <person name="Arend M."/>
            <person name="Barry K.W."/>
            <person name="Binder M."/>
            <person name="Choi C."/>
            <person name="Clum A."/>
            <person name="Copeland A."/>
            <person name="Grisel N."/>
            <person name="Haridas S."/>
            <person name="Kipfer T."/>
            <person name="LaButti K."/>
            <person name="Lindquist E."/>
            <person name="Lipzen A."/>
            <person name="Maire R."/>
            <person name="Meier B."/>
            <person name="Mihaltcheva S."/>
            <person name="Molinier V."/>
            <person name="Murat C."/>
            <person name="Poggeler S."/>
            <person name="Quandt C.A."/>
            <person name="Sperisen C."/>
            <person name="Tritt A."/>
            <person name="Tisserant E."/>
            <person name="Crous P.W."/>
            <person name="Henrissat B."/>
            <person name="Nehls U."/>
            <person name="Egli S."/>
            <person name="Spatafora J.W."/>
            <person name="Grigoriev I.V."/>
            <person name="Martin F.M."/>
        </authorList>
    </citation>
    <scope>NUCLEOTIDE SEQUENCE [LARGE SCALE GENOMIC DNA]</scope>
    <source>
        <strain evidence="1 2">CBS 459.81</strain>
    </source>
</reference>
<accession>A0A8E2EGQ0</accession>
<evidence type="ECO:0000313" key="2">
    <source>
        <dbReference type="Proteomes" id="UP000250266"/>
    </source>
</evidence>
<dbReference type="EMBL" id="KV744856">
    <property type="protein sequence ID" value="OCK83616.1"/>
    <property type="molecule type" value="Genomic_DNA"/>
</dbReference>
<keyword evidence="2" id="KW-1185">Reference proteome</keyword>
<proteinExistence type="predicted"/>
<dbReference type="Proteomes" id="UP000250266">
    <property type="component" value="Unassembled WGS sequence"/>
</dbReference>
<protein>
    <submittedName>
        <fullName evidence="1">Uncharacterized protein</fullName>
    </submittedName>
</protein>
<name>A0A8E2EGQ0_9PEZI</name>
<sequence length="150" mass="16508">MPRPAHEFWTTSTQTQANIGGTAVQIITQTVLSEDYEALPICQHAAEEARLCILSASTSWGSGGPDFDDCTASDMLLMLKMWPAGPVQEAAESAGSEELREYIINVPNAQLVSLNRWIESWHLGDISLLIVSLGIHTLCELLAKTPWWLK</sequence>
<evidence type="ECO:0000313" key="1">
    <source>
        <dbReference type="EMBL" id="OCK83616.1"/>
    </source>
</evidence>
<organism evidence="1 2">
    <name type="scientific">Lepidopterella palustris CBS 459.81</name>
    <dbReference type="NCBI Taxonomy" id="1314670"/>
    <lineage>
        <taxon>Eukaryota</taxon>
        <taxon>Fungi</taxon>
        <taxon>Dikarya</taxon>
        <taxon>Ascomycota</taxon>
        <taxon>Pezizomycotina</taxon>
        <taxon>Dothideomycetes</taxon>
        <taxon>Pleosporomycetidae</taxon>
        <taxon>Mytilinidiales</taxon>
        <taxon>Argynnaceae</taxon>
        <taxon>Lepidopterella</taxon>
    </lineage>
</organism>
<dbReference type="AlphaFoldDB" id="A0A8E2EGQ0"/>
<gene>
    <name evidence="1" type="ORF">K432DRAFT_390218</name>
</gene>